<keyword evidence="1" id="KW-0378">Hydrolase</keyword>
<evidence type="ECO:0000313" key="2">
    <source>
        <dbReference type="Proteomes" id="UP000004184"/>
    </source>
</evidence>
<protein>
    <submittedName>
        <fullName evidence="1">Alpha/beta hydrolase fold containing protein</fullName>
    </submittedName>
</protein>
<dbReference type="SUPFAM" id="SSF53474">
    <property type="entry name" value="alpha/beta-Hydrolases"/>
    <property type="match status" value="1"/>
</dbReference>
<dbReference type="eggNOG" id="COG2267">
    <property type="taxonomic scope" value="Bacteria"/>
</dbReference>
<keyword evidence="2" id="KW-1185">Reference proteome</keyword>
<dbReference type="InterPro" id="IPR050471">
    <property type="entry name" value="AB_hydrolase"/>
</dbReference>
<gene>
    <name evidence="1" type="ORF">SSQG_01001</name>
</gene>
<proteinExistence type="predicted"/>
<dbReference type="STRING" id="591159.SSQG_01001"/>
<dbReference type="GO" id="GO:0016787">
    <property type="term" value="F:hydrolase activity"/>
    <property type="evidence" value="ECO:0007669"/>
    <property type="project" value="UniProtKB-KW"/>
</dbReference>
<dbReference type="Proteomes" id="UP000004184">
    <property type="component" value="Unassembled WGS sequence"/>
</dbReference>
<dbReference type="EMBL" id="GG657757">
    <property type="protein sequence ID" value="EFL30483.1"/>
    <property type="molecule type" value="Genomic_DNA"/>
</dbReference>
<reference evidence="2" key="1">
    <citation type="submission" date="2009-02" db="EMBL/GenBank/DDBJ databases">
        <title>Annotation of Streptomyces viridochromogenes strain DSM 40736.</title>
        <authorList>
            <consortium name="The Broad Institute Genome Sequencing Platform"/>
            <consortium name="Broad Institute Microbial Sequencing Center"/>
            <person name="Fischbach M."/>
            <person name="Godfrey P."/>
            <person name="Ward D."/>
            <person name="Young S."/>
            <person name="Zeng Q."/>
            <person name="Koehrsen M."/>
            <person name="Alvarado L."/>
            <person name="Berlin A.M."/>
            <person name="Bochicchio J."/>
            <person name="Borenstein D."/>
            <person name="Chapman S.B."/>
            <person name="Chen Z."/>
            <person name="Engels R."/>
            <person name="Freedman E."/>
            <person name="Gellesch M."/>
            <person name="Goldberg J."/>
            <person name="Griggs A."/>
            <person name="Gujja S."/>
            <person name="Heilman E.R."/>
            <person name="Heiman D.I."/>
            <person name="Hepburn T.A."/>
            <person name="Howarth C."/>
            <person name="Jen D."/>
            <person name="Larson L."/>
            <person name="Lewis B."/>
            <person name="Mehta T."/>
            <person name="Park D."/>
            <person name="Pearson M."/>
            <person name="Richards J."/>
            <person name="Roberts A."/>
            <person name="Saif S."/>
            <person name="Shea T.D."/>
            <person name="Shenoy N."/>
            <person name="Sisk P."/>
            <person name="Stolte C."/>
            <person name="Sykes S.N."/>
            <person name="Thomson T."/>
            <person name="Walk T."/>
            <person name="White J."/>
            <person name="Yandava C."/>
            <person name="Straight P."/>
            <person name="Clardy J."/>
            <person name="Hung D."/>
            <person name="Kolter R."/>
            <person name="Mekalanos J."/>
            <person name="Walker S."/>
            <person name="Walsh C.T."/>
            <person name="Wieland-Brown L.C."/>
            <person name="Haas B."/>
            <person name="Nusbaum C."/>
            <person name="Birren B."/>
        </authorList>
    </citation>
    <scope>NUCLEOTIDE SEQUENCE [LARGE SCALE GENOMIC DNA]</scope>
    <source>
        <strain evidence="2">DSM 40736 / JCM 4977 / BCRC 1201 / Tue 494</strain>
    </source>
</reference>
<dbReference type="RefSeq" id="WP_003988598.1">
    <property type="nucleotide sequence ID" value="NZ_GG657757.1"/>
</dbReference>
<name>D9XF04_STRVT</name>
<dbReference type="InterPro" id="IPR029058">
    <property type="entry name" value="AB_hydrolase_fold"/>
</dbReference>
<organism evidence="1 2">
    <name type="scientific">Streptomyces viridochromogenes (strain DSM 40736 / JCM 4977 / BCRC 1201 / Tue 494)</name>
    <dbReference type="NCBI Taxonomy" id="591159"/>
    <lineage>
        <taxon>Bacteria</taxon>
        <taxon>Bacillati</taxon>
        <taxon>Actinomycetota</taxon>
        <taxon>Actinomycetes</taxon>
        <taxon>Kitasatosporales</taxon>
        <taxon>Streptomycetaceae</taxon>
        <taxon>Streptomyces</taxon>
    </lineage>
</organism>
<dbReference type="PANTHER" id="PTHR43433:SF5">
    <property type="entry name" value="AB HYDROLASE-1 DOMAIN-CONTAINING PROTEIN"/>
    <property type="match status" value="1"/>
</dbReference>
<dbReference type="Gene3D" id="3.40.50.1820">
    <property type="entry name" value="alpha/beta hydrolase"/>
    <property type="match status" value="1"/>
</dbReference>
<accession>D9XF04</accession>
<evidence type="ECO:0000313" key="1">
    <source>
        <dbReference type="EMBL" id="EFL30483.1"/>
    </source>
</evidence>
<sequence>MTKSEGAARAANDALHRLATALVDSASLVRAVPERLRVAPVEGVPPGSVPTLQGLLNRLTDALRLPRLDVVPEPAPLWSVELALSRRLMLGSGGYGAVAGSARPGRAEPEGVEGIAWSASTALPGRPFMVPSYDGSPLRCWTAGREDRPAVALVTACGMPVGLVKRWMTALSGSYRVVTWESRGLFATGTGPGPAALGDHSLAAQARDLLAVLDGFGIRRAHAMGLCGGAAIALAAASGSARVVSMSLWHGDYELGRAVPKTDHQRDVESLLAMASRNLKQAAGLHRLMRRPQALNGMRPDIAHHLIHPYATPDLLHRYGLLNGAIMSTDCRPFLTAGQPTLVVSSPKDTTAHPAGSAYVARRLKRADLRMLPEGDHLSAFDAGPELVRLAEEFLHDVTASHWKDT</sequence>
<dbReference type="OrthoDB" id="4319696at2"/>
<dbReference type="AlphaFoldDB" id="D9XF04"/>
<dbReference type="HOGENOM" id="CLU_057319_0_0_11"/>
<dbReference type="PANTHER" id="PTHR43433">
    <property type="entry name" value="HYDROLASE, ALPHA/BETA FOLD FAMILY PROTEIN"/>
    <property type="match status" value="1"/>
</dbReference>